<name>A0A7C3APC8_9BACT</name>
<protein>
    <submittedName>
        <fullName evidence="7">Cytochrome c oxidase assembly protein</fullName>
    </submittedName>
</protein>
<feature type="transmembrane region" description="Helical" evidence="6">
    <location>
        <begin position="203"/>
        <end position="231"/>
    </location>
</feature>
<feature type="non-terminal residue" evidence="7">
    <location>
        <position position="295"/>
    </location>
</feature>
<feature type="transmembrane region" description="Helical" evidence="6">
    <location>
        <begin position="87"/>
        <end position="111"/>
    </location>
</feature>
<feature type="transmembrane region" description="Helical" evidence="6">
    <location>
        <begin position="26"/>
        <end position="45"/>
    </location>
</feature>
<feature type="transmembrane region" description="Helical" evidence="6">
    <location>
        <begin position="57"/>
        <end position="75"/>
    </location>
</feature>
<evidence type="ECO:0000313" key="7">
    <source>
        <dbReference type="EMBL" id="HEX69801.1"/>
    </source>
</evidence>
<evidence type="ECO:0000256" key="6">
    <source>
        <dbReference type="SAM" id="Phobius"/>
    </source>
</evidence>
<feature type="transmembrane region" description="Helical" evidence="6">
    <location>
        <begin position="176"/>
        <end position="191"/>
    </location>
</feature>
<proteinExistence type="predicted"/>
<organism evidence="7">
    <name type="scientific">Thermorudis sp</name>
    <dbReference type="NCBI Taxonomy" id="1969470"/>
    <lineage>
        <taxon>Bacteria</taxon>
        <taxon>Pseudomonadati</taxon>
        <taxon>Thermomicrobiota</taxon>
        <taxon>Thermomicrobia</taxon>
        <taxon>Thermomicrobia incertae sedis</taxon>
        <taxon>Thermorudis</taxon>
    </lineage>
</organism>
<gene>
    <name evidence="7" type="ORF">ENP13_00945</name>
</gene>
<comment type="subcellular location">
    <subcellularLocation>
        <location evidence="1">Cell membrane</location>
        <topology evidence="1">Multi-pass membrane protein</topology>
    </subcellularLocation>
</comment>
<dbReference type="InterPro" id="IPR019108">
    <property type="entry name" value="Caa3_assmbl_CtaG-rel"/>
</dbReference>
<dbReference type="EMBL" id="DSID01000076">
    <property type="protein sequence ID" value="HEX69801.1"/>
    <property type="molecule type" value="Genomic_DNA"/>
</dbReference>
<evidence type="ECO:0000256" key="5">
    <source>
        <dbReference type="ARBA" id="ARBA00023136"/>
    </source>
</evidence>
<keyword evidence="2" id="KW-1003">Cell membrane</keyword>
<feature type="transmembrane region" description="Helical" evidence="6">
    <location>
        <begin position="131"/>
        <end position="156"/>
    </location>
</feature>
<evidence type="ECO:0000256" key="4">
    <source>
        <dbReference type="ARBA" id="ARBA00022989"/>
    </source>
</evidence>
<keyword evidence="5 6" id="KW-0472">Membrane</keyword>
<reference evidence="7" key="1">
    <citation type="journal article" date="2020" name="mSystems">
        <title>Genome- and Community-Level Interaction Insights into Carbon Utilization and Element Cycling Functions of Hydrothermarchaeota in Hydrothermal Sediment.</title>
        <authorList>
            <person name="Zhou Z."/>
            <person name="Liu Y."/>
            <person name="Xu W."/>
            <person name="Pan J."/>
            <person name="Luo Z.H."/>
            <person name="Li M."/>
        </authorList>
    </citation>
    <scope>NUCLEOTIDE SEQUENCE [LARGE SCALE GENOMIC DNA]</scope>
    <source>
        <strain evidence="7">SpSt-192</strain>
    </source>
</reference>
<comment type="caution">
    <text evidence="7">The sequence shown here is derived from an EMBL/GenBank/DDBJ whole genome shotgun (WGS) entry which is preliminary data.</text>
</comment>
<evidence type="ECO:0000256" key="2">
    <source>
        <dbReference type="ARBA" id="ARBA00022475"/>
    </source>
</evidence>
<accession>A0A7C3APC8</accession>
<dbReference type="Pfam" id="PF09678">
    <property type="entry name" value="Caa3_CtaG"/>
    <property type="match status" value="1"/>
</dbReference>
<feature type="transmembrane region" description="Helical" evidence="6">
    <location>
        <begin position="251"/>
        <end position="273"/>
    </location>
</feature>
<dbReference type="GO" id="GO:0005886">
    <property type="term" value="C:plasma membrane"/>
    <property type="evidence" value="ECO:0007669"/>
    <property type="project" value="UniProtKB-SubCell"/>
</dbReference>
<evidence type="ECO:0000256" key="1">
    <source>
        <dbReference type="ARBA" id="ARBA00004651"/>
    </source>
</evidence>
<sequence>MVSLLPLLHGDASGPFWAAWSWNPPVLVLLLSAGLVYGAALRYLGQRGRPLPPAWQPIAFYAGLTSAALALMGPLDLYNDELLTMHMLQHLVLIQVTAPLILLGRPVQLVLRGLPPERLGAALRVALRPQWVRTGLTVLTAPLTVTLLANVALVFWHFPRFYEAALYSTAVHDLEHLSFFLTALLFWWPIIDPVPRHHKLPALWAIAAIFATLVVSMSIGAIITLADRVIYPFYAGVPMPWGMAALTDQQVAGLIMWVGGGFLYMGAILALLARWLRQEERRQATLAEQRARHAL</sequence>
<keyword evidence="4 6" id="KW-1133">Transmembrane helix</keyword>
<keyword evidence="3 6" id="KW-0812">Transmembrane</keyword>
<dbReference type="AlphaFoldDB" id="A0A7C3APC8"/>
<evidence type="ECO:0000256" key="3">
    <source>
        <dbReference type="ARBA" id="ARBA00022692"/>
    </source>
</evidence>